<organism evidence="1 2">
    <name type="scientific">Aphanomyces euteiches</name>
    <dbReference type="NCBI Taxonomy" id="100861"/>
    <lineage>
        <taxon>Eukaryota</taxon>
        <taxon>Sar</taxon>
        <taxon>Stramenopiles</taxon>
        <taxon>Oomycota</taxon>
        <taxon>Saprolegniomycetes</taxon>
        <taxon>Saprolegniales</taxon>
        <taxon>Verrucalvaceae</taxon>
        <taxon>Aphanomyces</taxon>
    </lineage>
</organism>
<comment type="caution">
    <text evidence="1">The sequence shown here is derived from an EMBL/GenBank/DDBJ whole genome shotgun (WGS) entry which is preliminary data.</text>
</comment>
<sequence>MPQLPKFLNRQMRWKFPIWWDKMTNSSIIPAPGAETLHGVFNCRMLSMTGATPSRTKFCFISSTTLEAITLGSEFDISETNLDRSDLRTLNSFVKAFTLEAIANVAVHQ</sequence>
<name>A0A6G0X141_9STRA</name>
<proteinExistence type="predicted"/>
<dbReference type="EMBL" id="VJMJ01000122">
    <property type="protein sequence ID" value="KAF0733488.1"/>
    <property type="molecule type" value="Genomic_DNA"/>
</dbReference>
<evidence type="ECO:0000313" key="1">
    <source>
        <dbReference type="EMBL" id="KAF0733488.1"/>
    </source>
</evidence>
<reference evidence="1 2" key="1">
    <citation type="submission" date="2019-07" db="EMBL/GenBank/DDBJ databases">
        <title>Genomics analysis of Aphanomyces spp. identifies a new class of oomycete effector associated with host adaptation.</title>
        <authorList>
            <person name="Gaulin E."/>
        </authorList>
    </citation>
    <scope>NUCLEOTIDE SEQUENCE [LARGE SCALE GENOMIC DNA]</scope>
    <source>
        <strain evidence="1 2">ATCC 201684</strain>
    </source>
</reference>
<protein>
    <submittedName>
        <fullName evidence="1">Uncharacterized protein</fullName>
    </submittedName>
</protein>
<gene>
    <name evidence="1" type="ORF">Ae201684_009728</name>
</gene>
<evidence type="ECO:0000313" key="2">
    <source>
        <dbReference type="Proteomes" id="UP000481153"/>
    </source>
</evidence>
<keyword evidence="2" id="KW-1185">Reference proteome</keyword>
<accession>A0A6G0X141</accession>
<dbReference type="Proteomes" id="UP000481153">
    <property type="component" value="Unassembled WGS sequence"/>
</dbReference>
<dbReference type="AlphaFoldDB" id="A0A6G0X141"/>